<comment type="catalytic activity">
    <reaction evidence="9">
        <text>L-histidyl-glycine(out) = L-histidyl-glycine(in)</text>
        <dbReference type="Rhea" id="RHEA:79395"/>
        <dbReference type="ChEBI" id="CHEBI:229957"/>
    </reaction>
</comment>
<keyword evidence="5 25" id="KW-1133">Transmembrane helix</keyword>
<dbReference type="GO" id="GO:0022857">
    <property type="term" value="F:transmembrane transporter activity"/>
    <property type="evidence" value="ECO:0007669"/>
    <property type="project" value="InterPro"/>
</dbReference>
<comment type="catalytic activity">
    <reaction evidence="20">
        <text>L-lysyl-glycine(out) = L-lysyl-glycine(in)</text>
        <dbReference type="Rhea" id="RHEA:79407"/>
        <dbReference type="ChEBI" id="CHEBI:191202"/>
    </reaction>
</comment>
<gene>
    <name evidence="26" type="ORF">KIPB_015853</name>
</gene>
<comment type="catalytic activity">
    <reaction evidence="11">
        <text>L-alpha-aminoacyl-L-histidine(out) = L-alpha-aminoacyl-L-histidine(in)</text>
        <dbReference type="Rhea" id="RHEA:79375"/>
        <dbReference type="ChEBI" id="CHEBI:229967"/>
    </reaction>
</comment>
<keyword evidence="7" id="KW-0458">Lysosome</keyword>
<accession>A0A9K3DDZ5</accession>
<comment type="catalytic activity">
    <reaction evidence="10">
        <text>L-alpha-aminoacyl-L-arginine(out) = L-alpha-aminoacyl-L-arginine(in)</text>
        <dbReference type="Rhea" id="RHEA:79367"/>
        <dbReference type="ChEBI" id="CHEBI:229968"/>
    </reaction>
</comment>
<dbReference type="SUPFAM" id="SSF103473">
    <property type="entry name" value="MFS general substrate transporter"/>
    <property type="match status" value="1"/>
</dbReference>
<comment type="function">
    <text evidence="23">Lysosomal dipeptide uniporter that selectively exports lysine, arginine or histidine-containing dipeptides with a net positive charge from the lysosome lumen into the cytosol. Could play a role in a specific type of protein O-glycosylation indirectly regulating macrophages migration and tissue invasion. Also essential for liver homeostasis.</text>
</comment>
<dbReference type="InterPro" id="IPR052187">
    <property type="entry name" value="MFSD1"/>
</dbReference>
<evidence type="ECO:0000256" key="23">
    <source>
        <dbReference type="ARBA" id="ARBA00045709"/>
    </source>
</evidence>
<evidence type="ECO:0000313" key="26">
    <source>
        <dbReference type="EMBL" id="GIQ92209.1"/>
    </source>
</evidence>
<comment type="catalytic activity">
    <reaction evidence="16">
        <text>L-lysyl-L-lysine(out) = L-lysyl-L-lysine(in)</text>
        <dbReference type="Rhea" id="RHEA:79403"/>
        <dbReference type="ChEBI" id="CHEBI:229956"/>
    </reaction>
</comment>
<evidence type="ECO:0000256" key="6">
    <source>
        <dbReference type="ARBA" id="ARBA00023136"/>
    </source>
</evidence>
<evidence type="ECO:0000256" key="2">
    <source>
        <dbReference type="ARBA" id="ARBA00008335"/>
    </source>
</evidence>
<dbReference type="Pfam" id="PF07690">
    <property type="entry name" value="MFS_1"/>
    <property type="match status" value="1"/>
</dbReference>
<keyword evidence="27" id="KW-1185">Reference proteome</keyword>
<evidence type="ECO:0000256" key="15">
    <source>
        <dbReference type="ARBA" id="ARBA00044899"/>
    </source>
</evidence>
<dbReference type="InterPro" id="IPR036259">
    <property type="entry name" value="MFS_trans_sf"/>
</dbReference>
<keyword evidence="6 25" id="KW-0472">Membrane</keyword>
<comment type="catalytic activity">
    <reaction evidence="15">
        <text>L-arginyl-L-alpha-amino acid(out) = L-arginyl-L-alpha-amino acid(in)</text>
        <dbReference type="Rhea" id="RHEA:79371"/>
        <dbReference type="ChEBI" id="CHEBI:84315"/>
    </reaction>
</comment>
<dbReference type="GO" id="GO:0005765">
    <property type="term" value="C:lysosomal membrane"/>
    <property type="evidence" value="ECO:0007669"/>
    <property type="project" value="UniProtKB-SubCell"/>
</dbReference>
<comment type="catalytic activity">
    <reaction evidence="12">
        <text>L-lysyl-L-alpha-amino acid(out) = L-lysyl-L-alpha-amino acid(in)</text>
        <dbReference type="Rhea" id="RHEA:79387"/>
        <dbReference type="ChEBI" id="CHEBI:229965"/>
    </reaction>
</comment>
<evidence type="ECO:0000256" key="8">
    <source>
        <dbReference type="ARBA" id="ARBA00044876"/>
    </source>
</evidence>
<evidence type="ECO:0000256" key="22">
    <source>
        <dbReference type="ARBA" id="ARBA00045018"/>
    </source>
</evidence>
<dbReference type="PANTHER" id="PTHR23512">
    <property type="entry name" value="MAJOR FACILITATOR SUPERFAMILY DOMAIN-CONTAINING PROTEIN 1"/>
    <property type="match status" value="1"/>
</dbReference>
<feature type="transmembrane region" description="Helical" evidence="25">
    <location>
        <begin position="17"/>
        <end position="37"/>
    </location>
</feature>
<evidence type="ECO:0000256" key="1">
    <source>
        <dbReference type="ARBA" id="ARBA00004155"/>
    </source>
</evidence>
<keyword evidence="4 25" id="KW-0812">Transmembrane</keyword>
<dbReference type="InterPro" id="IPR011701">
    <property type="entry name" value="MFS"/>
</dbReference>
<comment type="catalytic activity">
    <reaction evidence="13">
        <text>L-alpha-aminoacyl-L-lysine(out) = L-alpha-aminoacyl-L-lysine(in)</text>
        <dbReference type="Rhea" id="RHEA:79383"/>
        <dbReference type="ChEBI" id="CHEBI:229966"/>
    </reaction>
</comment>
<feature type="transmembrane region" description="Helical" evidence="25">
    <location>
        <begin position="43"/>
        <end position="67"/>
    </location>
</feature>
<dbReference type="PANTHER" id="PTHR23512:SF3">
    <property type="entry name" value="MAJOR FACILITATOR SUPERFAMILY DOMAIN-CONTAINING PROTEIN 1"/>
    <property type="match status" value="1"/>
</dbReference>
<comment type="catalytic activity">
    <reaction evidence="14">
        <text>L-aspartyl-L-lysine(out) = L-aspartyl-L-lysine(in)</text>
        <dbReference type="Rhea" id="RHEA:79411"/>
        <dbReference type="ChEBI" id="CHEBI:229953"/>
    </reaction>
</comment>
<evidence type="ECO:0000256" key="25">
    <source>
        <dbReference type="SAM" id="Phobius"/>
    </source>
</evidence>
<evidence type="ECO:0000256" key="3">
    <source>
        <dbReference type="ARBA" id="ARBA00022448"/>
    </source>
</evidence>
<evidence type="ECO:0000256" key="13">
    <source>
        <dbReference type="ARBA" id="ARBA00044893"/>
    </source>
</evidence>
<organism evidence="26 27">
    <name type="scientific">Kipferlia bialata</name>
    <dbReference type="NCBI Taxonomy" id="797122"/>
    <lineage>
        <taxon>Eukaryota</taxon>
        <taxon>Metamonada</taxon>
        <taxon>Carpediemonas-like organisms</taxon>
        <taxon>Kipferlia</taxon>
    </lineage>
</organism>
<comment type="catalytic activity">
    <reaction evidence="18">
        <text>L-histidyl-L-alpha-amino acid(out) = L-histidyl-L-alpha-amino acid(in)</text>
        <dbReference type="Rhea" id="RHEA:79379"/>
        <dbReference type="ChEBI" id="CHEBI:229964"/>
    </reaction>
</comment>
<dbReference type="Gene3D" id="1.20.1250.20">
    <property type="entry name" value="MFS general substrate transporter like domains"/>
    <property type="match status" value="1"/>
</dbReference>
<dbReference type="AlphaFoldDB" id="A0A9K3DDZ5"/>
<comment type="catalytic activity">
    <reaction evidence="19">
        <text>L-alanyl-L-lysine(out) = L-alanyl-L-lysine(in)</text>
        <dbReference type="Rhea" id="RHEA:79415"/>
        <dbReference type="ChEBI" id="CHEBI:192470"/>
    </reaction>
</comment>
<evidence type="ECO:0000256" key="16">
    <source>
        <dbReference type="ARBA" id="ARBA00044900"/>
    </source>
</evidence>
<comment type="subunit">
    <text evidence="24">Homodimer. Interacts with lysosomal protein GLMP (via lumenal domain); the interaction starts while both proteins are still in the endoplasmic reticulum and is required for stabilization of MFSD1 in lysosomes but has no direct effect on its targeting to lysosomes or transporter activity.</text>
</comment>
<evidence type="ECO:0000256" key="10">
    <source>
        <dbReference type="ARBA" id="ARBA00044881"/>
    </source>
</evidence>
<evidence type="ECO:0000256" key="24">
    <source>
        <dbReference type="ARBA" id="ARBA00046376"/>
    </source>
</evidence>
<comment type="similarity">
    <text evidence="2">Belongs to the major facilitator superfamily.</text>
</comment>
<protein>
    <recommendedName>
        <fullName evidence="21">Lysosomal dipeptide transporter MFSD1</fullName>
    </recommendedName>
    <alternativeName>
        <fullName evidence="22">Major facilitator superfamily domain-containing protein 1</fullName>
    </alternativeName>
</protein>
<evidence type="ECO:0000256" key="20">
    <source>
        <dbReference type="ARBA" id="ARBA00044924"/>
    </source>
</evidence>
<evidence type="ECO:0000256" key="7">
    <source>
        <dbReference type="ARBA" id="ARBA00023228"/>
    </source>
</evidence>
<evidence type="ECO:0000256" key="18">
    <source>
        <dbReference type="ARBA" id="ARBA00044912"/>
    </source>
</evidence>
<comment type="subcellular location">
    <subcellularLocation>
        <location evidence="1">Lysosome membrane</location>
        <topology evidence="1">Multi-pass membrane protein</topology>
    </subcellularLocation>
</comment>
<comment type="catalytic activity">
    <reaction evidence="8">
        <text>L-lysyl-L-alanine(out) = L-lysyl-L-alanine(in)</text>
        <dbReference type="Rhea" id="RHEA:79399"/>
        <dbReference type="ChEBI" id="CHEBI:229954"/>
    </reaction>
</comment>
<comment type="caution">
    <text evidence="26">The sequence shown here is derived from an EMBL/GenBank/DDBJ whole genome shotgun (WGS) entry which is preliminary data.</text>
</comment>
<evidence type="ECO:0000256" key="5">
    <source>
        <dbReference type="ARBA" id="ARBA00022989"/>
    </source>
</evidence>
<evidence type="ECO:0000256" key="21">
    <source>
        <dbReference type="ARBA" id="ARBA00044985"/>
    </source>
</evidence>
<evidence type="ECO:0000256" key="9">
    <source>
        <dbReference type="ARBA" id="ARBA00044878"/>
    </source>
</evidence>
<evidence type="ECO:0000256" key="4">
    <source>
        <dbReference type="ARBA" id="ARBA00022692"/>
    </source>
</evidence>
<comment type="catalytic activity">
    <reaction evidence="17">
        <text>L-arginyl-glycine(out) = L-arginyl-glycine(in)</text>
        <dbReference type="Rhea" id="RHEA:79391"/>
        <dbReference type="ChEBI" id="CHEBI:229955"/>
    </reaction>
</comment>
<evidence type="ECO:0000256" key="11">
    <source>
        <dbReference type="ARBA" id="ARBA00044884"/>
    </source>
</evidence>
<evidence type="ECO:0000256" key="14">
    <source>
        <dbReference type="ARBA" id="ARBA00044898"/>
    </source>
</evidence>
<feature type="non-terminal residue" evidence="26">
    <location>
        <position position="84"/>
    </location>
</feature>
<dbReference type="EMBL" id="BDIP01009197">
    <property type="protein sequence ID" value="GIQ92209.1"/>
    <property type="molecule type" value="Genomic_DNA"/>
</dbReference>
<evidence type="ECO:0000256" key="19">
    <source>
        <dbReference type="ARBA" id="ARBA00044919"/>
    </source>
</evidence>
<keyword evidence="3" id="KW-0813">Transport</keyword>
<name>A0A9K3DDZ5_9EUKA</name>
<sequence>VTSPVFGPIIDKVGHRVSIFMAAPLLSIVSFSCFGFFPILPSWLLLALLGIALSVAASTLWSCIPLVCEPQKLGTAMGITACIQ</sequence>
<evidence type="ECO:0000313" key="27">
    <source>
        <dbReference type="Proteomes" id="UP000265618"/>
    </source>
</evidence>
<evidence type="ECO:0000256" key="12">
    <source>
        <dbReference type="ARBA" id="ARBA00044891"/>
    </source>
</evidence>
<evidence type="ECO:0000256" key="17">
    <source>
        <dbReference type="ARBA" id="ARBA00044903"/>
    </source>
</evidence>
<dbReference type="Proteomes" id="UP000265618">
    <property type="component" value="Unassembled WGS sequence"/>
</dbReference>
<feature type="non-terminal residue" evidence="26">
    <location>
        <position position="1"/>
    </location>
</feature>
<proteinExistence type="inferred from homology"/>
<reference evidence="26 27" key="1">
    <citation type="journal article" date="2018" name="PLoS ONE">
        <title>The draft genome of Kipferlia bialata reveals reductive genome evolution in fornicate parasites.</title>
        <authorList>
            <person name="Tanifuji G."/>
            <person name="Takabayashi S."/>
            <person name="Kume K."/>
            <person name="Takagi M."/>
            <person name="Nakayama T."/>
            <person name="Kamikawa R."/>
            <person name="Inagaki Y."/>
            <person name="Hashimoto T."/>
        </authorList>
    </citation>
    <scope>NUCLEOTIDE SEQUENCE [LARGE SCALE GENOMIC DNA]</scope>
    <source>
        <strain evidence="26">NY0173</strain>
    </source>
</reference>